<dbReference type="EMBL" id="HBIZ01021394">
    <property type="protein sequence ID" value="CAE0760909.1"/>
    <property type="molecule type" value="Transcribed_RNA"/>
</dbReference>
<evidence type="ECO:0000313" key="1">
    <source>
        <dbReference type="EMBL" id="CAE0760909.1"/>
    </source>
</evidence>
<gene>
    <name evidence="1" type="ORF">PCAR00345_LOCUS13521</name>
</gene>
<accession>A0A7S4BCR7</accession>
<dbReference type="AlphaFoldDB" id="A0A7S4BCR7"/>
<protein>
    <submittedName>
        <fullName evidence="1">Uncharacterized protein</fullName>
    </submittedName>
</protein>
<sequence>MIPTQEELLAQWLPSLKAGAVYQKIGRVNAKRAGESGRIETLIDGAHETSNHCSVGDYIVVGPQRERYSLAAHDFSSRYDLLSEQETGDLELRREGFKSFEPTGKVWATQLSAAAVAAHFPDGQLMARWGEPMAVVAGDFIAAPCPAASEVYRIAGACFSASYRRVAESNQACR</sequence>
<organism evidence="1">
    <name type="scientific">Chrysotila carterae</name>
    <name type="common">Marine alga</name>
    <name type="synonym">Syracosphaera carterae</name>
    <dbReference type="NCBI Taxonomy" id="13221"/>
    <lineage>
        <taxon>Eukaryota</taxon>
        <taxon>Haptista</taxon>
        <taxon>Haptophyta</taxon>
        <taxon>Prymnesiophyceae</taxon>
        <taxon>Isochrysidales</taxon>
        <taxon>Isochrysidaceae</taxon>
        <taxon>Chrysotila</taxon>
    </lineage>
</organism>
<proteinExistence type="predicted"/>
<name>A0A7S4BCR7_CHRCT</name>
<reference evidence="1" key="1">
    <citation type="submission" date="2021-01" db="EMBL/GenBank/DDBJ databases">
        <authorList>
            <person name="Corre E."/>
            <person name="Pelletier E."/>
            <person name="Niang G."/>
            <person name="Scheremetjew M."/>
            <person name="Finn R."/>
            <person name="Kale V."/>
            <person name="Holt S."/>
            <person name="Cochrane G."/>
            <person name="Meng A."/>
            <person name="Brown T."/>
            <person name="Cohen L."/>
        </authorList>
    </citation>
    <scope>NUCLEOTIDE SEQUENCE</scope>
    <source>
        <strain evidence="1">CCMP645</strain>
    </source>
</reference>